<feature type="transmembrane region" description="Helical" evidence="6">
    <location>
        <begin position="269"/>
        <end position="294"/>
    </location>
</feature>
<feature type="transmembrane region" description="Helical" evidence="6">
    <location>
        <begin position="369"/>
        <end position="389"/>
    </location>
</feature>
<evidence type="ECO:0000256" key="1">
    <source>
        <dbReference type="ARBA" id="ARBA00004141"/>
    </source>
</evidence>
<accession>A0A9N9J2K3</accession>
<keyword evidence="4 6" id="KW-0472">Membrane</keyword>
<evidence type="ECO:0000256" key="4">
    <source>
        <dbReference type="ARBA" id="ARBA00023136"/>
    </source>
</evidence>
<protein>
    <submittedName>
        <fullName evidence="7">17763_t:CDS:1</fullName>
    </submittedName>
</protein>
<feature type="transmembrane region" description="Helical" evidence="6">
    <location>
        <begin position="12"/>
        <end position="35"/>
    </location>
</feature>
<name>A0A9N9J2K3_9GLOM</name>
<sequence length="392" mass="43672">EIPEQGSNLQGWLLAFASGLACCIGASAVFSDILIPKLKVTRHKQNLNFMVASFALGSGVLLYSSFFTLLHESKKHFMDAEISKGHSSYYLIFFYFLGVIGSVLINYLIHNFITDESFHSHHHNHHNFPQNETPIHKISKKTSKMNSLNLVDSHSENTPLLKNHFDEHTADISKDDYCNLQNIRNFNEADSSESHPIFVVDSDTDESPIPSGDRDNCHHHHNHDHSKSDQENAKLMQIGIQTALAISIHKFPEGLITFVSSQASRSLGFALFAAIALHNIIEGLTIALPIYIATRSRIKAFLYSSILGGFSQPLGALIGWLFLNESLFSCWNHNFIYGALFAATSGLMSVICINGMLPQAVKHDTKDGQLVSFFFFLGVFFMGMSSALFEQS</sequence>
<organism evidence="7 8">
    <name type="scientific">Dentiscutata erythropus</name>
    <dbReference type="NCBI Taxonomy" id="1348616"/>
    <lineage>
        <taxon>Eukaryota</taxon>
        <taxon>Fungi</taxon>
        <taxon>Fungi incertae sedis</taxon>
        <taxon>Mucoromycota</taxon>
        <taxon>Glomeromycotina</taxon>
        <taxon>Glomeromycetes</taxon>
        <taxon>Diversisporales</taxon>
        <taxon>Gigasporaceae</taxon>
        <taxon>Dentiscutata</taxon>
    </lineage>
</organism>
<evidence type="ECO:0000313" key="8">
    <source>
        <dbReference type="Proteomes" id="UP000789405"/>
    </source>
</evidence>
<feature type="region of interest" description="Disordered" evidence="5">
    <location>
        <begin position="199"/>
        <end position="230"/>
    </location>
</feature>
<dbReference type="InterPro" id="IPR003689">
    <property type="entry name" value="ZIP"/>
</dbReference>
<dbReference type="Proteomes" id="UP000789405">
    <property type="component" value="Unassembled WGS sequence"/>
</dbReference>
<proteinExistence type="predicted"/>
<gene>
    <name evidence="7" type="ORF">DERYTH_LOCUS17930</name>
</gene>
<feature type="transmembrane region" description="Helical" evidence="6">
    <location>
        <begin position="89"/>
        <end position="109"/>
    </location>
</feature>
<reference evidence="7" key="1">
    <citation type="submission" date="2021-06" db="EMBL/GenBank/DDBJ databases">
        <authorList>
            <person name="Kallberg Y."/>
            <person name="Tangrot J."/>
            <person name="Rosling A."/>
        </authorList>
    </citation>
    <scope>NUCLEOTIDE SEQUENCE</scope>
    <source>
        <strain evidence="7">MA453B</strain>
    </source>
</reference>
<feature type="transmembrane region" description="Helical" evidence="6">
    <location>
        <begin position="300"/>
        <end position="323"/>
    </location>
</feature>
<evidence type="ECO:0000256" key="2">
    <source>
        <dbReference type="ARBA" id="ARBA00022692"/>
    </source>
</evidence>
<comment type="subcellular location">
    <subcellularLocation>
        <location evidence="1">Membrane</location>
        <topology evidence="1">Multi-pass membrane protein</topology>
    </subcellularLocation>
</comment>
<dbReference type="PANTHER" id="PTHR11040">
    <property type="entry name" value="ZINC/IRON TRANSPORTER"/>
    <property type="match status" value="1"/>
</dbReference>
<dbReference type="EMBL" id="CAJVPY010017511">
    <property type="protein sequence ID" value="CAG8762284.1"/>
    <property type="molecule type" value="Genomic_DNA"/>
</dbReference>
<comment type="caution">
    <text evidence="7">The sequence shown here is derived from an EMBL/GenBank/DDBJ whole genome shotgun (WGS) entry which is preliminary data.</text>
</comment>
<evidence type="ECO:0000256" key="5">
    <source>
        <dbReference type="SAM" id="MobiDB-lite"/>
    </source>
</evidence>
<keyword evidence="3 6" id="KW-1133">Transmembrane helix</keyword>
<feature type="transmembrane region" description="Helical" evidence="6">
    <location>
        <begin position="335"/>
        <end position="357"/>
    </location>
</feature>
<dbReference type="OrthoDB" id="262547at2759"/>
<feature type="non-terminal residue" evidence="7">
    <location>
        <position position="392"/>
    </location>
</feature>
<dbReference type="Pfam" id="PF02535">
    <property type="entry name" value="Zip"/>
    <property type="match status" value="1"/>
</dbReference>
<feature type="transmembrane region" description="Helical" evidence="6">
    <location>
        <begin position="47"/>
        <end position="69"/>
    </location>
</feature>
<evidence type="ECO:0000256" key="3">
    <source>
        <dbReference type="ARBA" id="ARBA00022989"/>
    </source>
</evidence>
<dbReference type="GO" id="GO:0005385">
    <property type="term" value="F:zinc ion transmembrane transporter activity"/>
    <property type="evidence" value="ECO:0007669"/>
    <property type="project" value="TreeGrafter"/>
</dbReference>
<keyword evidence="8" id="KW-1185">Reference proteome</keyword>
<keyword evidence="2 6" id="KW-0812">Transmembrane</keyword>
<dbReference type="AlphaFoldDB" id="A0A9N9J2K3"/>
<dbReference type="PANTHER" id="PTHR11040:SF210">
    <property type="entry name" value="ZINC-REGULATED TRANSPORTER 3"/>
    <property type="match status" value="1"/>
</dbReference>
<evidence type="ECO:0000256" key="6">
    <source>
        <dbReference type="SAM" id="Phobius"/>
    </source>
</evidence>
<evidence type="ECO:0000313" key="7">
    <source>
        <dbReference type="EMBL" id="CAG8762284.1"/>
    </source>
</evidence>
<dbReference type="GO" id="GO:0016020">
    <property type="term" value="C:membrane"/>
    <property type="evidence" value="ECO:0007669"/>
    <property type="project" value="UniProtKB-SubCell"/>
</dbReference>